<evidence type="ECO:0000313" key="2">
    <source>
        <dbReference type="EMBL" id="MEE1675855.1"/>
    </source>
</evidence>
<dbReference type="EC" id="2.4.-.-" evidence="2"/>
<dbReference type="Gene3D" id="3.90.550.10">
    <property type="entry name" value="Spore Coat Polysaccharide Biosynthesis Protein SpsA, Chain A"/>
    <property type="match status" value="1"/>
</dbReference>
<keyword evidence="2" id="KW-0808">Transferase</keyword>
<dbReference type="InterPro" id="IPR001173">
    <property type="entry name" value="Glyco_trans_2-like"/>
</dbReference>
<dbReference type="InterPro" id="IPR050834">
    <property type="entry name" value="Glycosyltransf_2"/>
</dbReference>
<dbReference type="SUPFAM" id="SSF53448">
    <property type="entry name" value="Nucleotide-diphospho-sugar transferases"/>
    <property type="match status" value="1"/>
</dbReference>
<dbReference type="PANTHER" id="PTHR43685:SF2">
    <property type="entry name" value="GLYCOSYLTRANSFERASE 2-LIKE DOMAIN-CONTAINING PROTEIN"/>
    <property type="match status" value="1"/>
</dbReference>
<reference evidence="2 3" key="2">
    <citation type="submission" date="2023-12" db="EMBL/GenBank/DDBJ databases">
        <authorList>
            <consortium name="Cladostephus spongiosus"/>
            <person name="Lorente B."/>
            <person name="Cabral C."/>
            <person name="Frias J."/>
            <person name="Faria J."/>
            <person name="Toubarro D."/>
        </authorList>
    </citation>
    <scope>NUCLEOTIDE SEQUENCE [LARGE SCALE GENOMIC DNA]</scope>
    <source>
        <strain evidence="2 3">ZMCS4</strain>
    </source>
</reference>
<protein>
    <submittedName>
        <fullName evidence="2">Glycosyltransferase family 2 protein</fullName>
        <ecNumber evidence="2">2.4.-.-</ecNumber>
    </submittedName>
</protein>
<sequence length="314" mass="35298">MPQLNNIQPVCSVVIPTYNCLGYLKQALKSVEQQNVDALEIIVVDDYSSDGTWQWLQAKQEQMPNLRSIKLTGKGPAVARNIAIQQAKAPLIAFLDADDIWLAGKLQRQIEFHQANPEISFSFTDYRHVAENGEDRGSCFEFWPSYQALTQQEKCYQLKADAAASLFAENVVGTSTVMASRAALLKCFAFDEQLPSAEDWDLWLKLALLGPVGIANYCDCEYLMRDGSESSKSQLRIKAMHIIYQRYAPAVKQQSPKALAQAKARIATAEAELSNEQSLRLSAILSRVQALYYSPNRRRLIETLADTRNLLLMR</sequence>
<name>A0ABU7G9C0_9ALTE</name>
<accession>A0ABU7G9C0</accession>
<dbReference type="InterPro" id="IPR029044">
    <property type="entry name" value="Nucleotide-diphossugar_trans"/>
</dbReference>
<dbReference type="CDD" id="cd00761">
    <property type="entry name" value="Glyco_tranf_GTA_type"/>
    <property type="match status" value="1"/>
</dbReference>
<keyword evidence="3" id="KW-1185">Reference proteome</keyword>
<dbReference type="Proteomes" id="UP001310248">
    <property type="component" value="Unassembled WGS sequence"/>
</dbReference>
<proteinExistence type="predicted"/>
<dbReference type="GO" id="GO:0016757">
    <property type="term" value="F:glycosyltransferase activity"/>
    <property type="evidence" value="ECO:0007669"/>
    <property type="project" value="UniProtKB-KW"/>
</dbReference>
<evidence type="ECO:0000259" key="1">
    <source>
        <dbReference type="Pfam" id="PF00535"/>
    </source>
</evidence>
<feature type="domain" description="Glycosyltransferase 2-like" evidence="1">
    <location>
        <begin position="12"/>
        <end position="157"/>
    </location>
</feature>
<evidence type="ECO:0000313" key="3">
    <source>
        <dbReference type="Proteomes" id="UP001310248"/>
    </source>
</evidence>
<dbReference type="Pfam" id="PF00535">
    <property type="entry name" value="Glycos_transf_2"/>
    <property type="match status" value="1"/>
</dbReference>
<dbReference type="PANTHER" id="PTHR43685">
    <property type="entry name" value="GLYCOSYLTRANSFERASE"/>
    <property type="match status" value="1"/>
</dbReference>
<reference evidence="3" key="1">
    <citation type="submission" date="2023-07" db="EMBL/GenBank/DDBJ databases">
        <title>Draft genome sequence of Agarivorans aestuarii strain ZMCS4, a CAZymes producing bacteria isolated from the marine brown algae Clodostephus spongiosus.</title>
        <authorList>
            <person name="Lorente B."/>
            <person name="Cabral C."/>
            <person name="Frias J."/>
            <person name="Faria J."/>
            <person name="Toubarro D."/>
        </authorList>
    </citation>
    <scope>NUCLEOTIDE SEQUENCE [LARGE SCALE GENOMIC DNA]</scope>
    <source>
        <strain evidence="3">ZMCS4</strain>
    </source>
</reference>
<gene>
    <name evidence="2" type="ORF">SNR37_001182</name>
</gene>
<dbReference type="EMBL" id="JAYDYW010000016">
    <property type="protein sequence ID" value="MEE1675855.1"/>
    <property type="molecule type" value="Genomic_DNA"/>
</dbReference>
<keyword evidence="2" id="KW-0328">Glycosyltransferase</keyword>
<dbReference type="RefSeq" id="WP_329776632.1">
    <property type="nucleotide sequence ID" value="NZ_JAYDYW010000016.1"/>
</dbReference>
<comment type="caution">
    <text evidence="2">The sequence shown here is derived from an EMBL/GenBank/DDBJ whole genome shotgun (WGS) entry which is preliminary data.</text>
</comment>
<organism evidence="2 3">
    <name type="scientific">Agarivorans aestuarii</name>
    <dbReference type="NCBI Taxonomy" id="1563703"/>
    <lineage>
        <taxon>Bacteria</taxon>
        <taxon>Pseudomonadati</taxon>
        <taxon>Pseudomonadota</taxon>
        <taxon>Gammaproteobacteria</taxon>
        <taxon>Alteromonadales</taxon>
        <taxon>Alteromonadaceae</taxon>
        <taxon>Agarivorans</taxon>
    </lineage>
</organism>